<accession>A0A9W8QEP5</accession>
<sequence length="67" mass="7153">MFREHGDRGGIRGDRGDGRGDRAGFRGGRGQAGAMLQAIEVYTNPNPHNAKVGQAEEALHPSTKIIP</sequence>
<dbReference type="EMBL" id="JAJHUN010000008">
    <property type="protein sequence ID" value="KAJ4152914.1"/>
    <property type="molecule type" value="Genomic_DNA"/>
</dbReference>
<evidence type="ECO:0000313" key="2">
    <source>
        <dbReference type="EMBL" id="KAJ4152914.1"/>
    </source>
</evidence>
<gene>
    <name evidence="2" type="ORF">LMH87_009432</name>
</gene>
<proteinExistence type="predicted"/>
<dbReference type="RefSeq" id="XP_056053572.1">
    <property type="nucleotide sequence ID" value="XM_056196424.1"/>
</dbReference>
<feature type="region of interest" description="Disordered" evidence="1">
    <location>
        <begin position="45"/>
        <end position="67"/>
    </location>
</feature>
<protein>
    <submittedName>
        <fullName evidence="2">Uncharacterized protein</fullName>
    </submittedName>
</protein>
<dbReference type="Proteomes" id="UP001144673">
    <property type="component" value="Chromosome 5"/>
</dbReference>
<evidence type="ECO:0000256" key="1">
    <source>
        <dbReference type="SAM" id="MobiDB-lite"/>
    </source>
</evidence>
<name>A0A9W8QEP5_AKAMU</name>
<dbReference type="GeneID" id="80896591"/>
<organism evidence="2 3">
    <name type="scientific">Akanthomyces muscarius</name>
    <name type="common">Entomopathogenic fungus</name>
    <name type="synonym">Lecanicillium muscarium</name>
    <dbReference type="NCBI Taxonomy" id="2231603"/>
    <lineage>
        <taxon>Eukaryota</taxon>
        <taxon>Fungi</taxon>
        <taxon>Dikarya</taxon>
        <taxon>Ascomycota</taxon>
        <taxon>Pezizomycotina</taxon>
        <taxon>Sordariomycetes</taxon>
        <taxon>Hypocreomycetidae</taxon>
        <taxon>Hypocreales</taxon>
        <taxon>Cordycipitaceae</taxon>
        <taxon>Akanthomyces</taxon>
    </lineage>
</organism>
<dbReference type="AlphaFoldDB" id="A0A9W8QEP5"/>
<keyword evidence="3" id="KW-1185">Reference proteome</keyword>
<feature type="compositionally biased region" description="Basic and acidic residues" evidence="1">
    <location>
        <begin position="1"/>
        <end position="24"/>
    </location>
</feature>
<reference evidence="2" key="1">
    <citation type="journal article" date="2023" name="Access Microbiol">
        <title>De-novo genome assembly for Akanthomyces muscarius, a biocontrol agent of insect agricultural pests.</title>
        <authorList>
            <person name="Erdos Z."/>
            <person name="Studholme D.J."/>
            <person name="Raymond B."/>
            <person name="Sharma M."/>
        </authorList>
    </citation>
    <scope>NUCLEOTIDE SEQUENCE</scope>
    <source>
        <strain evidence="2">Ve6</strain>
    </source>
</reference>
<comment type="caution">
    <text evidence="2">The sequence shown here is derived from an EMBL/GenBank/DDBJ whole genome shotgun (WGS) entry which is preliminary data.</text>
</comment>
<dbReference type="KEGG" id="amus:LMH87_009432"/>
<feature type="region of interest" description="Disordered" evidence="1">
    <location>
        <begin position="1"/>
        <end position="29"/>
    </location>
</feature>
<evidence type="ECO:0000313" key="3">
    <source>
        <dbReference type="Proteomes" id="UP001144673"/>
    </source>
</evidence>